<dbReference type="Proteomes" id="UP000306912">
    <property type="component" value="Unassembled WGS sequence"/>
</dbReference>
<reference evidence="1 2" key="1">
    <citation type="submission" date="2019-05" db="EMBL/GenBank/DDBJ databases">
        <title>Culicoidintestinum kansasii gen. nov., sp. nov. from the gastrointestinal tract of the biting midge, Culicoides sonorensis.</title>
        <authorList>
            <person name="Neupane S."/>
            <person name="Ghosh A."/>
            <person name="Gunther S."/>
            <person name="Martin K."/>
            <person name="Zurek L."/>
        </authorList>
    </citation>
    <scope>NUCLEOTIDE SEQUENCE [LARGE SCALE GENOMIC DNA]</scope>
    <source>
        <strain evidence="1 2">CS-1</strain>
    </source>
</reference>
<dbReference type="InParanoid" id="A0A5R8Q7H6"/>
<dbReference type="RefSeq" id="WP_138192672.1">
    <property type="nucleotide sequence ID" value="NZ_VBWP01000018.1"/>
</dbReference>
<evidence type="ECO:0000313" key="1">
    <source>
        <dbReference type="EMBL" id="TLG70295.1"/>
    </source>
</evidence>
<gene>
    <name evidence="1" type="ORF">FEZ08_11815</name>
</gene>
<proteinExistence type="predicted"/>
<protein>
    <submittedName>
        <fullName evidence="1">Uncharacterized protein</fullName>
    </submittedName>
</protein>
<sequence>MFESIISFYARYADNNIHCDGIAFHGMKGVNYKLIRINEDDDLVRLKQIESGYEIDITVEMLDICFKNVNL</sequence>
<evidence type="ECO:0000313" key="2">
    <source>
        <dbReference type="Proteomes" id="UP000306912"/>
    </source>
</evidence>
<dbReference type="AlphaFoldDB" id="A0A5R8Q7H6"/>
<organism evidence="1 2">
    <name type="scientific">Culicoidibacter larvae</name>
    <dbReference type="NCBI Taxonomy" id="2579976"/>
    <lineage>
        <taxon>Bacteria</taxon>
        <taxon>Bacillati</taxon>
        <taxon>Bacillota</taxon>
        <taxon>Culicoidibacteria</taxon>
        <taxon>Culicoidibacterales</taxon>
        <taxon>Culicoidibacteraceae</taxon>
        <taxon>Culicoidibacter</taxon>
    </lineage>
</organism>
<comment type="caution">
    <text evidence="1">The sequence shown here is derived from an EMBL/GenBank/DDBJ whole genome shotgun (WGS) entry which is preliminary data.</text>
</comment>
<dbReference type="EMBL" id="VBWP01000018">
    <property type="protein sequence ID" value="TLG70295.1"/>
    <property type="molecule type" value="Genomic_DNA"/>
</dbReference>
<accession>A0A5R8Q7H6</accession>
<name>A0A5R8Q7H6_9FIRM</name>
<keyword evidence="2" id="KW-1185">Reference proteome</keyword>